<dbReference type="RefSeq" id="WP_024739736.1">
    <property type="nucleotide sequence ID" value="NZ_JAINVB010000001.1"/>
</dbReference>
<dbReference type="SUPFAM" id="SSF47413">
    <property type="entry name" value="lambda repressor-like DNA-binding domains"/>
    <property type="match status" value="1"/>
</dbReference>
<gene>
    <name evidence="1" type="ORF">K5I21_04835</name>
    <name evidence="2" type="ORF">K5I21_22935</name>
</gene>
<dbReference type="EMBL" id="JAINVB010000001">
    <property type="protein sequence ID" value="MCK0088662.1"/>
    <property type="molecule type" value="Genomic_DNA"/>
</dbReference>
<evidence type="ECO:0008006" key="4">
    <source>
        <dbReference type="Google" id="ProtNLM"/>
    </source>
</evidence>
<dbReference type="EMBL" id="JAINVB010000001">
    <property type="protein sequence ID" value="MCK0085203.1"/>
    <property type="molecule type" value="Genomic_DNA"/>
</dbReference>
<dbReference type="InterPro" id="IPR010982">
    <property type="entry name" value="Lambda_DNA-bd_dom_sf"/>
</dbReference>
<organism evidence="1 3">
    <name type="scientific">Clostridium symbiosum</name>
    <name type="common">Bacteroides symbiosus</name>
    <dbReference type="NCBI Taxonomy" id="1512"/>
    <lineage>
        <taxon>Bacteria</taxon>
        <taxon>Bacillati</taxon>
        <taxon>Bacillota</taxon>
        <taxon>Clostridia</taxon>
        <taxon>Lachnospirales</taxon>
        <taxon>Lachnospiraceae</taxon>
        <taxon>Otoolea</taxon>
    </lineage>
</organism>
<name>A0AAW5EY48_CLOSY</name>
<dbReference type="GO" id="GO:0003677">
    <property type="term" value="F:DNA binding"/>
    <property type="evidence" value="ECO:0007669"/>
    <property type="project" value="InterPro"/>
</dbReference>
<reference evidence="1" key="1">
    <citation type="journal article" date="2022" name="Cell Host Microbe">
        <title>Colonization of the live biotherapeutic product VE303 and modulation of the microbiota and metabolites in healthy volunteers.</title>
        <authorList>
            <person name="Dsouza M."/>
            <person name="Menon R."/>
            <person name="Crossette E."/>
            <person name="Bhattarai S.K."/>
            <person name="Schneider J."/>
            <person name="Kim Y.G."/>
            <person name="Reddy S."/>
            <person name="Caballero S."/>
            <person name="Felix C."/>
            <person name="Cornacchione L."/>
            <person name="Hendrickson J."/>
            <person name="Watson A.R."/>
            <person name="Minot S.S."/>
            <person name="Greenfield N."/>
            <person name="Schopf L."/>
            <person name="Szabady R."/>
            <person name="Patarroyo J."/>
            <person name="Smith W."/>
            <person name="Harrison P."/>
            <person name="Kuijper E.J."/>
            <person name="Kelly C.P."/>
            <person name="Olle B."/>
            <person name="Bobilev D."/>
            <person name="Silber J.L."/>
            <person name="Bucci V."/>
            <person name="Roberts B."/>
            <person name="Faith J."/>
            <person name="Norman J.M."/>
        </authorList>
    </citation>
    <scope>NUCLEOTIDE SEQUENCE</scope>
    <source>
        <strain evidence="1">VE303-04</strain>
    </source>
</reference>
<proteinExistence type="predicted"/>
<evidence type="ECO:0000313" key="2">
    <source>
        <dbReference type="EMBL" id="MCK0088662.1"/>
    </source>
</evidence>
<evidence type="ECO:0000313" key="1">
    <source>
        <dbReference type="EMBL" id="MCK0085203.1"/>
    </source>
</evidence>
<accession>A0AAW5EY48</accession>
<dbReference type="AlphaFoldDB" id="A0AAW5EY48"/>
<sequence>MTDKQKAAAHAAYTRQQAENVRAIISEHKARRNMTNAGIAKAIHMPLRTFEKRKMDPGLFKLEDLWLLCEALGVPEEQRKTIM</sequence>
<dbReference type="Proteomes" id="UP001203136">
    <property type="component" value="Unassembled WGS sequence"/>
</dbReference>
<protein>
    <recommendedName>
        <fullName evidence="4">XRE family transcriptional regulator</fullName>
    </recommendedName>
</protein>
<comment type="caution">
    <text evidence="1">The sequence shown here is derived from an EMBL/GenBank/DDBJ whole genome shotgun (WGS) entry which is preliminary data.</text>
</comment>
<evidence type="ECO:0000313" key="3">
    <source>
        <dbReference type="Proteomes" id="UP001203136"/>
    </source>
</evidence>